<keyword evidence="1" id="KW-0472">Membrane</keyword>
<evidence type="ECO:0000256" key="1">
    <source>
        <dbReference type="SAM" id="Phobius"/>
    </source>
</evidence>
<name>A0A0E9SQF1_ANGAN</name>
<reference evidence="2" key="2">
    <citation type="journal article" date="2015" name="Fish Shellfish Immunol.">
        <title>Early steps in the European eel (Anguilla anguilla)-Vibrio vulnificus interaction in the gills: Role of the RtxA13 toxin.</title>
        <authorList>
            <person name="Callol A."/>
            <person name="Pajuelo D."/>
            <person name="Ebbesson L."/>
            <person name="Teles M."/>
            <person name="MacKenzie S."/>
            <person name="Amaro C."/>
        </authorList>
    </citation>
    <scope>NUCLEOTIDE SEQUENCE</scope>
</reference>
<dbReference type="AlphaFoldDB" id="A0A0E9SQF1"/>
<feature type="transmembrane region" description="Helical" evidence="1">
    <location>
        <begin position="12"/>
        <end position="29"/>
    </location>
</feature>
<evidence type="ECO:0000313" key="2">
    <source>
        <dbReference type="EMBL" id="JAH42728.1"/>
    </source>
</evidence>
<dbReference type="EMBL" id="GBXM01065849">
    <property type="protein sequence ID" value="JAH42728.1"/>
    <property type="molecule type" value="Transcribed_RNA"/>
</dbReference>
<sequence>MYNRLLRIQPLLTLVYITSEFLLYYGWLFKK</sequence>
<reference evidence="2" key="1">
    <citation type="submission" date="2014-11" db="EMBL/GenBank/DDBJ databases">
        <authorList>
            <person name="Amaro Gonzalez C."/>
        </authorList>
    </citation>
    <scope>NUCLEOTIDE SEQUENCE</scope>
</reference>
<organism evidence="2">
    <name type="scientific">Anguilla anguilla</name>
    <name type="common">European freshwater eel</name>
    <name type="synonym">Muraena anguilla</name>
    <dbReference type="NCBI Taxonomy" id="7936"/>
    <lineage>
        <taxon>Eukaryota</taxon>
        <taxon>Metazoa</taxon>
        <taxon>Chordata</taxon>
        <taxon>Craniata</taxon>
        <taxon>Vertebrata</taxon>
        <taxon>Euteleostomi</taxon>
        <taxon>Actinopterygii</taxon>
        <taxon>Neopterygii</taxon>
        <taxon>Teleostei</taxon>
        <taxon>Anguilliformes</taxon>
        <taxon>Anguillidae</taxon>
        <taxon>Anguilla</taxon>
    </lineage>
</organism>
<proteinExistence type="predicted"/>
<keyword evidence="1" id="KW-0812">Transmembrane</keyword>
<protein>
    <submittedName>
        <fullName evidence="2">Uncharacterized protein</fullName>
    </submittedName>
</protein>
<accession>A0A0E9SQF1</accession>
<keyword evidence="1" id="KW-1133">Transmembrane helix</keyword>